<evidence type="ECO:0000256" key="4">
    <source>
        <dbReference type="PIRSR" id="PIRSR001112-1"/>
    </source>
</evidence>
<dbReference type="Gene3D" id="3.40.50.1820">
    <property type="entry name" value="alpha/beta hydrolase"/>
    <property type="match status" value="1"/>
</dbReference>
<dbReference type="InterPro" id="IPR000639">
    <property type="entry name" value="Epox_hydrolase-like"/>
</dbReference>
<feature type="active site" description="Proton donor" evidence="4">
    <location>
        <position position="312"/>
    </location>
</feature>
<dbReference type="STRING" id="1296565.SAMN05660657_00006"/>
<feature type="domain" description="Epoxide hydrolase N-terminal" evidence="5">
    <location>
        <begin position="17"/>
        <end position="121"/>
    </location>
</feature>
<dbReference type="GO" id="GO:0097176">
    <property type="term" value="P:epoxide metabolic process"/>
    <property type="evidence" value="ECO:0007669"/>
    <property type="project" value="TreeGrafter"/>
</dbReference>
<feature type="active site" description="Nucleophile" evidence="4">
    <location>
        <position position="186"/>
    </location>
</feature>
<name>A0A1I6X2K4_9ACTN</name>
<dbReference type="Pfam" id="PF06441">
    <property type="entry name" value="EHN"/>
    <property type="match status" value="1"/>
</dbReference>
<dbReference type="PRINTS" id="PR00412">
    <property type="entry name" value="EPOXHYDRLASE"/>
</dbReference>
<dbReference type="InterPro" id="IPR016292">
    <property type="entry name" value="Epoxide_hydrolase"/>
</dbReference>
<comment type="similarity">
    <text evidence="1">Belongs to the peptidase S33 family.</text>
</comment>
<keyword evidence="2" id="KW-0058">Aromatic hydrocarbons catabolism</keyword>
<accession>A0A1I6X2K4</accession>
<dbReference type="GO" id="GO:0004301">
    <property type="term" value="F:epoxide hydrolase activity"/>
    <property type="evidence" value="ECO:0007669"/>
    <property type="project" value="TreeGrafter"/>
</dbReference>
<reference evidence="7" key="1">
    <citation type="submission" date="2016-10" db="EMBL/GenBank/DDBJ databases">
        <authorList>
            <person name="Varghese N."/>
            <person name="Submissions S."/>
        </authorList>
    </citation>
    <scope>NUCLEOTIDE SEQUENCE [LARGE SCALE GENOMIC DNA]</scope>
    <source>
        <strain evidence="7">DSM 46136</strain>
    </source>
</reference>
<dbReference type="PANTHER" id="PTHR21661:SF35">
    <property type="entry name" value="EPOXIDE HYDROLASE"/>
    <property type="match status" value="1"/>
</dbReference>
<evidence type="ECO:0000313" key="6">
    <source>
        <dbReference type="EMBL" id="SFT32510.1"/>
    </source>
</evidence>
<dbReference type="PANTHER" id="PTHR21661">
    <property type="entry name" value="EPOXIDE HYDROLASE 1-RELATED"/>
    <property type="match status" value="1"/>
</dbReference>
<evidence type="ECO:0000256" key="1">
    <source>
        <dbReference type="ARBA" id="ARBA00010088"/>
    </source>
</evidence>
<evidence type="ECO:0000256" key="3">
    <source>
        <dbReference type="ARBA" id="ARBA00022801"/>
    </source>
</evidence>
<dbReference type="InterPro" id="IPR010497">
    <property type="entry name" value="Epoxide_hydro_N"/>
</dbReference>
<organism evidence="6 7">
    <name type="scientific">Geodermatophilus amargosae</name>
    <dbReference type="NCBI Taxonomy" id="1296565"/>
    <lineage>
        <taxon>Bacteria</taxon>
        <taxon>Bacillati</taxon>
        <taxon>Actinomycetota</taxon>
        <taxon>Actinomycetes</taxon>
        <taxon>Geodermatophilales</taxon>
        <taxon>Geodermatophilaceae</taxon>
        <taxon>Geodermatophilus</taxon>
    </lineage>
</organism>
<dbReference type="SUPFAM" id="SSF53474">
    <property type="entry name" value="alpha/beta-Hydrolases"/>
    <property type="match status" value="1"/>
</dbReference>
<dbReference type="AlphaFoldDB" id="A0A1I6X2K4"/>
<keyword evidence="3" id="KW-0378">Hydrolase</keyword>
<dbReference type="PIRSF" id="PIRSF001112">
    <property type="entry name" value="Epoxide_hydrolase"/>
    <property type="match status" value="1"/>
</dbReference>
<protein>
    <submittedName>
        <fullName evidence="6">Pimeloyl-ACP methyl ester carboxylesterase</fullName>
    </submittedName>
</protein>
<dbReference type="InterPro" id="IPR029058">
    <property type="entry name" value="AB_hydrolase_fold"/>
</dbReference>
<dbReference type="EMBL" id="FPBA01000001">
    <property type="protein sequence ID" value="SFT32510.1"/>
    <property type="molecule type" value="Genomic_DNA"/>
</dbReference>
<evidence type="ECO:0000259" key="5">
    <source>
        <dbReference type="Pfam" id="PF06441"/>
    </source>
</evidence>
<proteinExistence type="inferred from homology"/>
<keyword evidence="7" id="KW-1185">Reference proteome</keyword>
<gene>
    <name evidence="6" type="ORF">SAMN05660657_00006</name>
</gene>
<evidence type="ECO:0000256" key="2">
    <source>
        <dbReference type="ARBA" id="ARBA00022797"/>
    </source>
</evidence>
<feature type="active site" description="Proton acceptor" evidence="4">
    <location>
        <position position="365"/>
    </location>
</feature>
<sequence>MRDVKRRYGRAVDDVVSPFTVDVPPAAVTDLRRRLHDTRWSDPPTVDDWSQGVPPGVLQEVCRYWADEYDWPARQARVNAFPQVVTEIDGLPVHALHVRSPHEGALPLVLTHGWPGSVLEFLEVVGPLTDPEDPRDAFHLVVPSLPGYGWSGRPTVPGWGPGRTADAWVELVRRLGYGRFGAQGGDIGSFVSANLGARHPDRVVGVHLNMVVTEPPEGQTDFDEREQRALDRMRAFRTDGSAYSHQHRTRPQTLGYGLTDSPAGQCAWILEKFHAWTDSGGDPVGTLGIDRLLDHVSVYWFTGTATSSARMYWEMARAPEERTPRVDVPTGVSMFPGEIFVPPRAWAERQLTDIRLWHEHESGGHFAAMERPQELLADVREFFRPLR</sequence>
<dbReference type="Proteomes" id="UP000199546">
    <property type="component" value="Unassembled WGS sequence"/>
</dbReference>
<evidence type="ECO:0000313" key="7">
    <source>
        <dbReference type="Proteomes" id="UP000199546"/>
    </source>
</evidence>